<proteinExistence type="predicted"/>
<dbReference type="InterPro" id="IPR036412">
    <property type="entry name" value="HAD-like_sf"/>
</dbReference>
<dbReference type="Gene3D" id="1.50.10.20">
    <property type="match status" value="1"/>
</dbReference>
<dbReference type="EMBL" id="JAKLMC020000002">
    <property type="protein sequence ID" value="KAK5958014.1"/>
    <property type="molecule type" value="Genomic_DNA"/>
</dbReference>
<accession>A0AAN8EKW0</accession>
<dbReference type="SUPFAM" id="SSF48239">
    <property type="entry name" value="Terpenoid cyclases/Protein prenyltransferases"/>
    <property type="match status" value="1"/>
</dbReference>
<sequence>MPPTIKALVVDLGDVLFSWQPPTDGKVSKDLLKRAMSTKPWYDFERGTLSEEDCYLQIEALLSIPSGDLADTIKQAKLSLQPDGQILSMLKDVKDTSNGEIKVYLMSNISQPHWEYVQSMQWERTLFDQIFTSANAKMRKPDLCFYKHVLKSVGLSNSPSSALFIDDKLENVCSARAVGMQGLIFDNAANIVQRVQNLLGNPVKRGMDYLHTNAKQLHTTCTTPTHQNIDMKENFAQLLILEATGDKSLVAFRDYHLLWNFFQDQPILTTATFPNDYDTTSLALTILDGYHPPDVIAQILDASLANQSADHLPLVYDDPSRPRFDPVVCVHIYTLFHLHHRGHEMAPTWKYIVDFLRFRAYEQGTYYYAPPEYFLYALARLVFYCRERGVALPSISKSSTSTPSPNPNQNQTSNCNSFLTLLRTRCQDHLLTTTSSPTPKNAISLALHLIASVISGIPATNPHLQASAQRLRSLQEVDGGWPWCEIYRAPGAKAGIGSRGVVTGFAVWALRLMSEKDEHSGNWAAESVVGGEVKSDGSGWSSIWNWNPLSRLRSWGEQRRLKLSTAMAMTTGFKDMLLGGMTWTSLKTSVYKLDLRSIAL</sequence>
<dbReference type="Gene3D" id="3.40.50.1000">
    <property type="entry name" value="HAD superfamily/HAD-like"/>
    <property type="match status" value="1"/>
</dbReference>
<dbReference type="InterPro" id="IPR008930">
    <property type="entry name" value="Terpenoid_cyclase/PrenylTrfase"/>
</dbReference>
<evidence type="ECO:0000313" key="2">
    <source>
        <dbReference type="Proteomes" id="UP001316803"/>
    </source>
</evidence>
<dbReference type="InterPro" id="IPR023198">
    <property type="entry name" value="PGP-like_dom2"/>
</dbReference>
<dbReference type="Gene3D" id="1.10.150.240">
    <property type="entry name" value="Putative phosphatase, domain 2"/>
    <property type="match status" value="1"/>
</dbReference>
<dbReference type="AlphaFoldDB" id="A0AAN8EKW0"/>
<dbReference type="PANTHER" id="PTHR43611">
    <property type="entry name" value="ALPHA-D-GLUCOSE 1-PHOSPHATE PHOSPHATASE"/>
    <property type="match status" value="1"/>
</dbReference>
<organism evidence="1 2">
    <name type="scientific">Knufia fluminis</name>
    <dbReference type="NCBI Taxonomy" id="191047"/>
    <lineage>
        <taxon>Eukaryota</taxon>
        <taxon>Fungi</taxon>
        <taxon>Dikarya</taxon>
        <taxon>Ascomycota</taxon>
        <taxon>Pezizomycotina</taxon>
        <taxon>Eurotiomycetes</taxon>
        <taxon>Chaetothyriomycetidae</taxon>
        <taxon>Chaetothyriales</taxon>
        <taxon>Trichomeriaceae</taxon>
        <taxon>Knufia</taxon>
    </lineage>
</organism>
<reference evidence="1 2" key="1">
    <citation type="submission" date="2022-12" db="EMBL/GenBank/DDBJ databases">
        <title>Genomic features and morphological characterization of a novel Knufia sp. strain isolated from spacecraft assembly facility.</title>
        <authorList>
            <person name="Teixeira M."/>
            <person name="Chander A.M."/>
            <person name="Stajich J.E."/>
            <person name="Venkateswaran K."/>
        </authorList>
    </citation>
    <scope>NUCLEOTIDE SEQUENCE [LARGE SCALE GENOMIC DNA]</scope>
    <source>
        <strain evidence="1 2">FJI-L2-BK-P2</strain>
    </source>
</reference>
<dbReference type="PANTHER" id="PTHR43611:SF3">
    <property type="entry name" value="FLAVIN MONONUCLEOTIDE HYDROLASE 1, CHLOROPLATIC"/>
    <property type="match status" value="1"/>
</dbReference>
<comment type="caution">
    <text evidence="1">The sequence shown here is derived from an EMBL/GenBank/DDBJ whole genome shotgun (WGS) entry which is preliminary data.</text>
</comment>
<name>A0AAN8EKW0_9EURO</name>
<dbReference type="NCBIfam" id="TIGR01509">
    <property type="entry name" value="HAD-SF-IA-v3"/>
    <property type="match status" value="1"/>
</dbReference>
<dbReference type="SUPFAM" id="SSF56784">
    <property type="entry name" value="HAD-like"/>
    <property type="match status" value="1"/>
</dbReference>
<keyword evidence="2" id="KW-1185">Reference proteome</keyword>
<evidence type="ECO:0008006" key="3">
    <source>
        <dbReference type="Google" id="ProtNLM"/>
    </source>
</evidence>
<dbReference type="GO" id="GO:0016791">
    <property type="term" value="F:phosphatase activity"/>
    <property type="evidence" value="ECO:0007669"/>
    <property type="project" value="UniProtKB-ARBA"/>
</dbReference>
<dbReference type="InterPro" id="IPR023214">
    <property type="entry name" value="HAD_sf"/>
</dbReference>
<gene>
    <name evidence="1" type="ORF">OHC33_001204</name>
</gene>
<protein>
    <recommendedName>
        <fullName evidence="3">HAD-like protein</fullName>
    </recommendedName>
</protein>
<dbReference type="InterPro" id="IPR006439">
    <property type="entry name" value="HAD-SF_hydro_IA"/>
</dbReference>
<evidence type="ECO:0000313" key="1">
    <source>
        <dbReference type="EMBL" id="KAK5958014.1"/>
    </source>
</evidence>
<dbReference type="Proteomes" id="UP001316803">
    <property type="component" value="Unassembled WGS sequence"/>
</dbReference>